<dbReference type="InterPro" id="IPR002347">
    <property type="entry name" value="SDR_fam"/>
</dbReference>
<dbReference type="PRINTS" id="PR00080">
    <property type="entry name" value="SDRFAMILY"/>
</dbReference>
<dbReference type="NCBIfam" id="NF005559">
    <property type="entry name" value="PRK07231.1"/>
    <property type="match status" value="1"/>
</dbReference>
<protein>
    <submittedName>
        <fullName evidence="3">Uncharacterized protein</fullName>
    </submittedName>
</protein>
<evidence type="ECO:0000313" key="4">
    <source>
        <dbReference type="Proteomes" id="UP001189122"/>
    </source>
</evidence>
<dbReference type="EMBL" id="CACRZD030000005">
    <property type="protein sequence ID" value="CAA6660634.1"/>
    <property type="molecule type" value="Genomic_DNA"/>
</dbReference>
<dbReference type="PROSITE" id="PS00061">
    <property type="entry name" value="ADH_SHORT"/>
    <property type="match status" value="1"/>
</dbReference>
<evidence type="ECO:0000256" key="2">
    <source>
        <dbReference type="ARBA" id="ARBA00023002"/>
    </source>
</evidence>
<organism evidence="3">
    <name type="scientific">Spirodela intermedia</name>
    <name type="common">Intermediate duckweed</name>
    <dbReference type="NCBI Taxonomy" id="51605"/>
    <lineage>
        <taxon>Eukaryota</taxon>
        <taxon>Viridiplantae</taxon>
        <taxon>Streptophyta</taxon>
        <taxon>Embryophyta</taxon>
        <taxon>Tracheophyta</taxon>
        <taxon>Spermatophyta</taxon>
        <taxon>Magnoliopsida</taxon>
        <taxon>Liliopsida</taxon>
        <taxon>Araceae</taxon>
        <taxon>Lemnoideae</taxon>
        <taxon>Spirodela</taxon>
    </lineage>
</organism>
<dbReference type="PRINTS" id="PR00081">
    <property type="entry name" value="GDHRDH"/>
</dbReference>
<comment type="similarity">
    <text evidence="1">Belongs to the short-chain dehydrogenases/reductases (SDR) family.</text>
</comment>
<name>A0A7I8IRZ9_SPIIN</name>
<evidence type="ECO:0000256" key="1">
    <source>
        <dbReference type="ARBA" id="ARBA00006484"/>
    </source>
</evidence>
<gene>
    <name evidence="3" type="ORF">SI7747_05007050</name>
</gene>
<dbReference type="GO" id="GO:0016491">
    <property type="term" value="F:oxidoreductase activity"/>
    <property type="evidence" value="ECO:0007669"/>
    <property type="project" value="UniProtKB-KW"/>
</dbReference>
<keyword evidence="2" id="KW-0560">Oxidoreductase</keyword>
<reference evidence="3 4" key="1">
    <citation type="submission" date="2019-12" db="EMBL/GenBank/DDBJ databases">
        <authorList>
            <person name="Scholz U."/>
            <person name="Mascher M."/>
            <person name="Fiebig A."/>
        </authorList>
    </citation>
    <scope>NUCLEOTIDE SEQUENCE</scope>
</reference>
<dbReference type="Gene3D" id="3.40.50.720">
    <property type="entry name" value="NAD(P)-binding Rossmann-like Domain"/>
    <property type="match status" value="1"/>
</dbReference>
<dbReference type="SUPFAM" id="SSF51735">
    <property type="entry name" value="NAD(P)-binding Rossmann-fold domains"/>
    <property type="match status" value="1"/>
</dbReference>
<accession>A0A7I8IRZ9</accession>
<dbReference type="Pfam" id="PF13561">
    <property type="entry name" value="adh_short_C2"/>
    <property type="match status" value="1"/>
</dbReference>
<dbReference type="AlphaFoldDB" id="A0A7I8IRZ9"/>
<dbReference type="EMBL" id="LR743592">
    <property type="protein sequence ID" value="CAA2620881.1"/>
    <property type="molecule type" value="Genomic_DNA"/>
</dbReference>
<proteinExistence type="inferred from homology"/>
<dbReference type="FunFam" id="3.40.50.720:FF:000084">
    <property type="entry name" value="Short-chain dehydrogenase reductase"/>
    <property type="match status" value="1"/>
</dbReference>
<dbReference type="Proteomes" id="UP001189122">
    <property type="component" value="Unassembled WGS sequence"/>
</dbReference>
<dbReference type="InterPro" id="IPR020904">
    <property type="entry name" value="Sc_DH/Rdtase_CS"/>
</dbReference>
<sequence>MFFGPSSSSSLYKDMLEGKVAIITGGASGIGESTARLFARHGAKVVVADIQDENGQEVCREIVGDGGVASYVHCDTALRSHGRLDIMFNNAGTIVEYRPLLDIDRSDFEKVFSVNVIGVFLGVKHAGRAMASAGRGSIINTASGASVMAAMTVSPYTASKHAVVGLTRDAAVELGRCGVRVNCVSPHLLASPLACRALGMDTRAMEDAVEKSSVLSAAALKAQDIAEAVLYLASDESRYVNGHNLVVDGGYTTTNPSLGAHLFASS</sequence>
<dbReference type="PANTHER" id="PTHR43180">
    <property type="entry name" value="3-OXOACYL-(ACYL-CARRIER-PROTEIN) REDUCTASE (AFU_ORTHOLOGUE AFUA_6G11210)"/>
    <property type="match status" value="1"/>
</dbReference>
<keyword evidence="4" id="KW-1185">Reference proteome</keyword>
<evidence type="ECO:0000313" key="3">
    <source>
        <dbReference type="EMBL" id="CAA2620881.1"/>
    </source>
</evidence>
<dbReference type="InterPro" id="IPR036291">
    <property type="entry name" value="NAD(P)-bd_dom_sf"/>
</dbReference>
<dbReference type="PANTHER" id="PTHR43180:SF30">
    <property type="entry name" value="MOMILACTONE A SYNTHASE"/>
    <property type="match status" value="1"/>
</dbReference>